<dbReference type="EMBL" id="JADIMQ010000047">
    <property type="protein sequence ID" value="MBO8448251.1"/>
    <property type="molecule type" value="Genomic_DNA"/>
</dbReference>
<evidence type="ECO:0000313" key="2">
    <source>
        <dbReference type="Proteomes" id="UP000810252"/>
    </source>
</evidence>
<reference evidence="1" key="2">
    <citation type="journal article" date="2021" name="PeerJ">
        <title>Extensive microbial diversity within the chicken gut microbiome revealed by metagenomics and culture.</title>
        <authorList>
            <person name="Gilroy R."/>
            <person name="Ravi A."/>
            <person name="Getino M."/>
            <person name="Pursley I."/>
            <person name="Horton D.L."/>
            <person name="Alikhan N.F."/>
            <person name="Baker D."/>
            <person name="Gharbi K."/>
            <person name="Hall N."/>
            <person name="Watson M."/>
            <person name="Adriaenssens E.M."/>
            <person name="Foster-Nyarko E."/>
            <person name="Jarju S."/>
            <person name="Secka A."/>
            <person name="Antonio M."/>
            <person name="Oren A."/>
            <person name="Chaudhuri R.R."/>
            <person name="La Ragione R."/>
            <person name="Hildebrand F."/>
            <person name="Pallen M.J."/>
        </authorList>
    </citation>
    <scope>NUCLEOTIDE SEQUENCE</scope>
    <source>
        <strain evidence="1">20514</strain>
    </source>
</reference>
<gene>
    <name evidence="1" type="ORF">IAC29_03140</name>
</gene>
<protein>
    <submittedName>
        <fullName evidence="1">DUF2764 family protein</fullName>
    </submittedName>
</protein>
<proteinExistence type="predicted"/>
<dbReference type="Pfam" id="PF10962">
    <property type="entry name" value="DUF2764"/>
    <property type="match status" value="1"/>
</dbReference>
<reference evidence="1" key="1">
    <citation type="submission" date="2020-10" db="EMBL/GenBank/DDBJ databases">
        <authorList>
            <person name="Gilroy R."/>
        </authorList>
    </citation>
    <scope>NUCLEOTIDE SEQUENCE</scope>
    <source>
        <strain evidence="1">20514</strain>
    </source>
</reference>
<dbReference type="Proteomes" id="UP000810252">
    <property type="component" value="Unassembled WGS sequence"/>
</dbReference>
<dbReference type="InterPro" id="IPR024492">
    <property type="entry name" value="DUF2764"/>
</dbReference>
<sequence>MNNYQYIIASLPELAMDGMKGEKDADALIGEIKGLCSSRDVSVIEFLESGYSAGNLTADFYARARSSRCPFIREWFGFDLNVRNAKVRYLNSALGREKDKDVIAAGDPDKDAETEFAEAQELGTVLAGNNILDRERGIDSLYWKKADELSLFHYFDLTAILGFIVKLKIIDRWMKLDDARGREMFRELVDEVRGTFKGVEFSGSPRTGSGRERPGY</sequence>
<accession>A0A9D9EHL8</accession>
<comment type="caution">
    <text evidence="1">The sequence shown here is derived from an EMBL/GenBank/DDBJ whole genome shotgun (WGS) entry which is preliminary data.</text>
</comment>
<organism evidence="1 2">
    <name type="scientific">Candidatus Cryptobacteroides merdigallinarum</name>
    <dbReference type="NCBI Taxonomy" id="2840770"/>
    <lineage>
        <taxon>Bacteria</taxon>
        <taxon>Pseudomonadati</taxon>
        <taxon>Bacteroidota</taxon>
        <taxon>Bacteroidia</taxon>
        <taxon>Bacteroidales</taxon>
        <taxon>Candidatus Cryptobacteroides</taxon>
    </lineage>
</organism>
<name>A0A9D9EHL8_9BACT</name>
<dbReference type="AlphaFoldDB" id="A0A9D9EHL8"/>
<evidence type="ECO:0000313" key="1">
    <source>
        <dbReference type="EMBL" id="MBO8448251.1"/>
    </source>
</evidence>